<dbReference type="InterPro" id="IPR018097">
    <property type="entry name" value="EGF_Ca-bd_CS"/>
</dbReference>
<dbReference type="FunFam" id="2.10.25.10:FF:000009">
    <property type="entry name" value="Low-density lipoprotein receptor isoform 1"/>
    <property type="match status" value="1"/>
</dbReference>
<comment type="subcellular location">
    <subcellularLocation>
        <location evidence="1">Membrane</location>
        <topology evidence="1">Single-pass type I membrane protein</topology>
    </subcellularLocation>
</comment>
<keyword evidence="4" id="KW-0812">Transmembrane</keyword>
<keyword evidence="11" id="KW-0325">Glycoprotein</keyword>
<dbReference type="Gene3D" id="4.10.400.10">
    <property type="entry name" value="Low-density Lipoprotein Receptor"/>
    <property type="match status" value="2"/>
</dbReference>
<keyword evidence="8" id="KW-0472">Membrane</keyword>
<dbReference type="SUPFAM" id="SSF57196">
    <property type="entry name" value="EGF/Laminin"/>
    <property type="match status" value="1"/>
</dbReference>
<evidence type="ECO:0000256" key="11">
    <source>
        <dbReference type="ARBA" id="ARBA00023180"/>
    </source>
</evidence>
<dbReference type="InterPro" id="IPR000033">
    <property type="entry name" value="LDLR_classB_rpt"/>
</dbReference>
<keyword evidence="17" id="KW-1185">Reference proteome</keyword>
<feature type="domain" description="EGF-like" evidence="15">
    <location>
        <begin position="164"/>
        <end position="179"/>
    </location>
</feature>
<dbReference type="GO" id="GO:0043235">
    <property type="term" value="C:receptor complex"/>
    <property type="evidence" value="ECO:0007669"/>
    <property type="project" value="TreeGrafter"/>
</dbReference>
<dbReference type="SMART" id="SM00192">
    <property type="entry name" value="LDLa"/>
    <property type="match status" value="2"/>
</dbReference>
<dbReference type="PANTHER" id="PTHR22722">
    <property type="entry name" value="LOW-DENSITY LIPOPROTEIN RECEPTOR-RELATED PROTEIN 2-RELATED"/>
    <property type="match status" value="1"/>
</dbReference>
<reference evidence="16" key="2">
    <citation type="submission" date="2025-09" db="UniProtKB">
        <authorList>
            <consortium name="Ensembl"/>
        </authorList>
    </citation>
    <scope>IDENTIFICATION</scope>
</reference>
<dbReference type="SMART" id="SM00135">
    <property type="entry name" value="LY"/>
    <property type="match status" value="3"/>
</dbReference>
<evidence type="ECO:0000259" key="15">
    <source>
        <dbReference type="PROSITE" id="PS01186"/>
    </source>
</evidence>
<dbReference type="PRINTS" id="PR00261">
    <property type="entry name" value="LDLRECEPTOR"/>
</dbReference>
<evidence type="ECO:0000256" key="4">
    <source>
        <dbReference type="ARBA" id="ARBA00022692"/>
    </source>
</evidence>
<evidence type="ECO:0000256" key="1">
    <source>
        <dbReference type="ARBA" id="ARBA00004479"/>
    </source>
</evidence>
<dbReference type="PROSITE" id="PS50068">
    <property type="entry name" value="LDLRA_2"/>
    <property type="match status" value="2"/>
</dbReference>
<dbReference type="CDD" id="cd00112">
    <property type="entry name" value="LDLa"/>
    <property type="match status" value="2"/>
</dbReference>
<dbReference type="CDD" id="cd00054">
    <property type="entry name" value="EGF_CA"/>
    <property type="match status" value="1"/>
</dbReference>
<evidence type="ECO:0000256" key="3">
    <source>
        <dbReference type="ARBA" id="ARBA00022583"/>
    </source>
</evidence>
<dbReference type="Pfam" id="PF00057">
    <property type="entry name" value="Ldl_recept_a"/>
    <property type="match status" value="2"/>
</dbReference>
<dbReference type="GO" id="GO:0005886">
    <property type="term" value="C:plasma membrane"/>
    <property type="evidence" value="ECO:0007669"/>
    <property type="project" value="TreeGrafter"/>
</dbReference>
<dbReference type="InterPro" id="IPR036055">
    <property type="entry name" value="LDL_receptor-like_sf"/>
</dbReference>
<dbReference type="InterPro" id="IPR001881">
    <property type="entry name" value="EGF-like_Ca-bd_dom"/>
</dbReference>
<dbReference type="InterPro" id="IPR011042">
    <property type="entry name" value="6-blade_b-propeller_TolB-like"/>
</dbReference>
<dbReference type="PROSITE" id="PS01187">
    <property type="entry name" value="EGF_CA"/>
    <property type="match status" value="1"/>
</dbReference>
<dbReference type="GO" id="GO:0005509">
    <property type="term" value="F:calcium ion binding"/>
    <property type="evidence" value="ECO:0007669"/>
    <property type="project" value="InterPro"/>
</dbReference>
<evidence type="ECO:0000256" key="5">
    <source>
        <dbReference type="ARBA" id="ARBA00022737"/>
    </source>
</evidence>
<dbReference type="PROSITE" id="PS01186">
    <property type="entry name" value="EGF_2"/>
    <property type="match status" value="1"/>
</dbReference>
<dbReference type="STRING" id="1676925.ENSPKIP00000018252"/>
<dbReference type="GeneTree" id="ENSGT00940000157899"/>
<evidence type="ECO:0000256" key="12">
    <source>
        <dbReference type="PROSITE-ProRule" id="PRU00124"/>
    </source>
</evidence>
<organism evidence="16 17">
    <name type="scientific">Paramormyrops kingsleyae</name>
    <dbReference type="NCBI Taxonomy" id="1676925"/>
    <lineage>
        <taxon>Eukaryota</taxon>
        <taxon>Metazoa</taxon>
        <taxon>Chordata</taxon>
        <taxon>Craniata</taxon>
        <taxon>Vertebrata</taxon>
        <taxon>Euteleostomi</taxon>
        <taxon>Actinopterygii</taxon>
        <taxon>Neopterygii</taxon>
        <taxon>Teleostei</taxon>
        <taxon>Osteoglossocephala</taxon>
        <taxon>Osteoglossomorpha</taxon>
        <taxon>Osteoglossiformes</taxon>
        <taxon>Mormyridae</taxon>
        <taxon>Paramormyrops</taxon>
    </lineage>
</organism>
<keyword evidence="7" id="KW-1133">Transmembrane helix</keyword>
<dbReference type="Gene3D" id="2.10.25.10">
    <property type="entry name" value="Laminin"/>
    <property type="match status" value="2"/>
</dbReference>
<evidence type="ECO:0000256" key="14">
    <source>
        <dbReference type="SAM" id="SignalP"/>
    </source>
</evidence>
<dbReference type="InterPro" id="IPR051221">
    <property type="entry name" value="LDLR-related"/>
</dbReference>
<protein>
    <recommendedName>
        <fullName evidence="15">EGF-like domain-containing protein</fullName>
    </recommendedName>
</protein>
<accession>A0A3B3RI07</accession>
<reference evidence="16" key="1">
    <citation type="submission" date="2025-08" db="UniProtKB">
        <authorList>
            <consortium name="Ensembl"/>
        </authorList>
    </citation>
    <scope>IDENTIFICATION</scope>
</reference>
<dbReference type="Proteomes" id="UP000261540">
    <property type="component" value="Unplaced"/>
</dbReference>
<dbReference type="SUPFAM" id="SSF63825">
    <property type="entry name" value="YWTD domain"/>
    <property type="match status" value="1"/>
</dbReference>
<evidence type="ECO:0000256" key="7">
    <source>
        <dbReference type="ARBA" id="ARBA00022989"/>
    </source>
</evidence>
<dbReference type="FunFam" id="4.10.400.10:FF:000015">
    <property type="entry name" value="Low-density lipoprotein receptor-related protein 1"/>
    <property type="match status" value="1"/>
</dbReference>
<evidence type="ECO:0000256" key="9">
    <source>
        <dbReference type="ARBA" id="ARBA00023157"/>
    </source>
</evidence>
<dbReference type="InterPro" id="IPR023415">
    <property type="entry name" value="LDLR_class-A_CS"/>
</dbReference>
<keyword evidence="5" id="KW-0677">Repeat</keyword>
<keyword evidence="9" id="KW-1015">Disulfide bond</keyword>
<dbReference type="SMART" id="SM00179">
    <property type="entry name" value="EGF_CA"/>
    <property type="match status" value="1"/>
</dbReference>
<keyword evidence="3" id="KW-0254">Endocytosis</keyword>
<feature type="signal peptide" evidence="14">
    <location>
        <begin position="1"/>
        <end position="20"/>
    </location>
</feature>
<dbReference type="AlphaFoldDB" id="A0A3B3RI07"/>
<evidence type="ECO:0000256" key="10">
    <source>
        <dbReference type="ARBA" id="ARBA00023170"/>
    </source>
</evidence>
<sequence>FSIPPTLLLLLFLYTFTCNSIQFMCKDQVTCISRSWLCDGDKDCPDGSDEAPETCAHSHPPRCPANEEQCPGVEVCLHRKRLCDGVRDCGDGWDEGPHCREFAPNCTHLGCQFGCSVARTGPMCYCQGAFELGPDGKACSDIDECTVYGMCSQTCANSEGSFSCGCVSGYRLQADNRSCKATNDPADRPAMLLIANSRNIQARPLISSSTHSLLSTSTREATVMDVLYREETVCWINVHNTTRSGTQLKCARIPNLKGFTEERTISVSFSLENVAQMAIDWLTGNFYFMDRYDHIFVCDKDGDTCVTLLDKELLGTSGIALDPIMGKMFFTTTKLPKVERCDMDGQNRTKLVDIKIISPLGITLDLASKLVYWADRYLDHIEVVDYEGRNRRSIFQGSLVSSCSPALRFWGFQVAAGPVGESGGMLGHVSPGKQP</sequence>
<dbReference type="Pfam" id="PF07645">
    <property type="entry name" value="EGF_CA"/>
    <property type="match status" value="1"/>
</dbReference>
<feature type="chain" id="PRO_5017195284" description="EGF-like domain-containing protein" evidence="14">
    <location>
        <begin position="21"/>
        <end position="435"/>
    </location>
</feature>
<dbReference type="InterPro" id="IPR000742">
    <property type="entry name" value="EGF"/>
</dbReference>
<keyword evidence="2" id="KW-0245">EGF-like domain</keyword>
<dbReference type="GO" id="GO:0006897">
    <property type="term" value="P:endocytosis"/>
    <property type="evidence" value="ECO:0007669"/>
    <property type="project" value="UniProtKB-KW"/>
</dbReference>
<keyword evidence="14" id="KW-0732">Signal</keyword>
<comment type="caution">
    <text evidence="12">Lacks conserved residue(s) required for the propagation of feature annotation.</text>
</comment>
<evidence type="ECO:0000313" key="16">
    <source>
        <dbReference type="Ensembl" id="ENSPKIP00000018252.1"/>
    </source>
</evidence>
<dbReference type="InterPro" id="IPR049883">
    <property type="entry name" value="NOTCH1_EGF-like"/>
</dbReference>
<keyword evidence="6" id="KW-0106">Calcium</keyword>
<evidence type="ECO:0000256" key="2">
    <source>
        <dbReference type="ARBA" id="ARBA00022536"/>
    </source>
</evidence>
<dbReference type="Ensembl" id="ENSPKIT00000042782.1">
    <property type="protein sequence ID" value="ENSPKIP00000018252.1"/>
    <property type="gene ID" value="ENSPKIG00000003881.1"/>
</dbReference>
<dbReference type="Gene3D" id="2.120.10.30">
    <property type="entry name" value="TolB, C-terminal domain"/>
    <property type="match status" value="1"/>
</dbReference>
<evidence type="ECO:0000256" key="8">
    <source>
        <dbReference type="ARBA" id="ARBA00023136"/>
    </source>
</evidence>
<dbReference type="GO" id="GO:0005041">
    <property type="term" value="F:low-density lipoprotein particle receptor activity"/>
    <property type="evidence" value="ECO:0007669"/>
    <property type="project" value="TreeGrafter"/>
</dbReference>
<evidence type="ECO:0000256" key="6">
    <source>
        <dbReference type="ARBA" id="ARBA00022837"/>
    </source>
</evidence>
<dbReference type="InterPro" id="IPR002172">
    <property type="entry name" value="LDrepeatLR_classA_rpt"/>
</dbReference>
<keyword evidence="10" id="KW-0675">Receptor</keyword>
<dbReference type="PANTHER" id="PTHR22722:SF5">
    <property type="entry name" value="LOW-DENSITY LIPOPROTEIN RECEPTOR-RELATED PROTEIN 1B"/>
    <property type="match status" value="1"/>
</dbReference>
<feature type="repeat" description="LDL-receptor class B" evidence="13">
    <location>
        <begin position="326"/>
        <end position="368"/>
    </location>
</feature>
<name>A0A3B3RI07_9TELE</name>
<proteinExistence type="predicted"/>
<dbReference type="PROSITE" id="PS01209">
    <property type="entry name" value="LDLRA_1"/>
    <property type="match status" value="2"/>
</dbReference>
<dbReference type="PROSITE" id="PS51120">
    <property type="entry name" value="LDLRB"/>
    <property type="match status" value="1"/>
</dbReference>
<dbReference type="SUPFAM" id="SSF57424">
    <property type="entry name" value="LDL receptor-like module"/>
    <property type="match status" value="2"/>
</dbReference>
<evidence type="ECO:0000313" key="17">
    <source>
        <dbReference type="Proteomes" id="UP000261540"/>
    </source>
</evidence>
<evidence type="ECO:0000256" key="13">
    <source>
        <dbReference type="PROSITE-ProRule" id="PRU00461"/>
    </source>
</evidence>
<dbReference type="SMART" id="SM00181">
    <property type="entry name" value="EGF"/>
    <property type="match status" value="2"/>
</dbReference>